<evidence type="ECO:0000313" key="2">
    <source>
        <dbReference type="Proteomes" id="UP000619743"/>
    </source>
</evidence>
<accession>A0A8J2XNL9</accession>
<comment type="caution">
    <text evidence="1">The sequence shown here is derived from an EMBL/GenBank/DDBJ whole genome shotgun (WGS) entry which is preliminary data.</text>
</comment>
<dbReference type="RefSeq" id="WP_158100531.1">
    <property type="nucleotide sequence ID" value="NZ_BMDX01000006.1"/>
</dbReference>
<proteinExistence type="predicted"/>
<reference evidence="2" key="1">
    <citation type="journal article" date="2019" name="Int. J. Syst. Evol. Microbiol.">
        <title>The Global Catalogue of Microorganisms (GCM) 10K type strain sequencing project: providing services to taxonomists for standard genome sequencing and annotation.</title>
        <authorList>
            <consortium name="The Broad Institute Genomics Platform"/>
            <consortium name="The Broad Institute Genome Sequencing Center for Infectious Disease"/>
            <person name="Wu L."/>
            <person name="Ma J."/>
        </authorList>
    </citation>
    <scope>NUCLEOTIDE SEQUENCE [LARGE SCALE GENOMIC DNA]</scope>
    <source>
        <strain evidence="2">CGMCC 1.10130</strain>
    </source>
</reference>
<gene>
    <name evidence="1" type="ORF">GCM10011369_15180</name>
</gene>
<keyword evidence="2" id="KW-1185">Reference proteome</keyword>
<dbReference type="AlphaFoldDB" id="A0A8J2XNL9"/>
<evidence type="ECO:0000313" key="1">
    <source>
        <dbReference type="EMBL" id="GGA74304.1"/>
    </source>
</evidence>
<dbReference type="Proteomes" id="UP000619743">
    <property type="component" value="Unassembled WGS sequence"/>
</dbReference>
<sequence length="54" mass="5954">MMILIEGDDNAIELEFHLIEQRKPVAQPEQFGSNQQVDAASEAGALLPNGFELK</sequence>
<name>A0A8J2XNL9_9GAMM</name>
<dbReference type="EMBL" id="BMDX01000006">
    <property type="protein sequence ID" value="GGA74304.1"/>
    <property type="molecule type" value="Genomic_DNA"/>
</dbReference>
<organism evidence="1 2">
    <name type="scientific">Neiella marina</name>
    <dbReference type="NCBI Taxonomy" id="508461"/>
    <lineage>
        <taxon>Bacteria</taxon>
        <taxon>Pseudomonadati</taxon>
        <taxon>Pseudomonadota</taxon>
        <taxon>Gammaproteobacteria</taxon>
        <taxon>Alteromonadales</taxon>
        <taxon>Echinimonadaceae</taxon>
        <taxon>Neiella</taxon>
    </lineage>
</organism>
<protein>
    <submittedName>
        <fullName evidence="1">Uncharacterized protein</fullName>
    </submittedName>
</protein>